<dbReference type="Gene3D" id="3.30.1330.60">
    <property type="entry name" value="OmpA-like domain"/>
    <property type="match status" value="1"/>
</dbReference>
<dbReference type="EMBL" id="LT607410">
    <property type="protein sequence ID" value="SCE68935.1"/>
    <property type="molecule type" value="Genomic_DNA"/>
</dbReference>
<dbReference type="GO" id="GO:0016020">
    <property type="term" value="C:membrane"/>
    <property type="evidence" value="ECO:0007669"/>
    <property type="project" value="UniProtKB-UniRule"/>
</dbReference>
<evidence type="ECO:0000256" key="1">
    <source>
        <dbReference type="PROSITE-ProRule" id="PRU00473"/>
    </source>
</evidence>
<dbReference type="PROSITE" id="PS51123">
    <property type="entry name" value="OMPA_2"/>
    <property type="match status" value="1"/>
</dbReference>
<dbReference type="InterPro" id="IPR036737">
    <property type="entry name" value="OmpA-like_sf"/>
</dbReference>
<protein>
    <recommendedName>
        <fullName evidence="2">OmpA-like domain-containing protein</fullName>
    </recommendedName>
</protein>
<proteinExistence type="predicted"/>
<accession>A0A1C4UB61</accession>
<evidence type="ECO:0000259" key="2">
    <source>
        <dbReference type="PROSITE" id="PS51123"/>
    </source>
</evidence>
<dbReference type="InterPro" id="IPR006665">
    <property type="entry name" value="OmpA-like"/>
</dbReference>
<keyword evidence="1" id="KW-0472">Membrane</keyword>
<dbReference type="Proteomes" id="UP000198228">
    <property type="component" value="Chromosome I"/>
</dbReference>
<dbReference type="PROSITE" id="PS51257">
    <property type="entry name" value="PROKAR_LIPOPROTEIN"/>
    <property type="match status" value="1"/>
</dbReference>
<feature type="domain" description="OmpA-like" evidence="2">
    <location>
        <begin position="266"/>
        <end position="380"/>
    </location>
</feature>
<organism evidence="3 4">
    <name type="scientific">Micromonospora purpureochromogenes</name>
    <dbReference type="NCBI Taxonomy" id="47872"/>
    <lineage>
        <taxon>Bacteria</taxon>
        <taxon>Bacillati</taxon>
        <taxon>Actinomycetota</taxon>
        <taxon>Actinomycetes</taxon>
        <taxon>Micromonosporales</taxon>
        <taxon>Micromonosporaceae</taxon>
        <taxon>Micromonospora</taxon>
    </lineage>
</organism>
<dbReference type="SUPFAM" id="SSF103088">
    <property type="entry name" value="OmpA-like"/>
    <property type="match status" value="1"/>
</dbReference>
<reference evidence="3 4" key="1">
    <citation type="submission" date="2016-06" db="EMBL/GenBank/DDBJ databases">
        <authorList>
            <person name="Kjaerup R.B."/>
            <person name="Dalgaard T.S."/>
            <person name="Juul-Madsen H.R."/>
        </authorList>
    </citation>
    <scope>NUCLEOTIDE SEQUENCE [LARGE SCALE GENOMIC DNA]</scope>
    <source>
        <strain evidence="3 4">DSM 43821</strain>
    </source>
</reference>
<sequence length="380" mass="40150">MTHRSARIAALALCVPLVGAITGCIPLIDDKFTFNCPQPAAAGLAIAVGARANSPAPALPTDVRKLIVDTMNGCGKITAIRVDGRPSIVDAAVFGTQARTKSNFAIDQKAFLDRASAMIANAKAGAPEANVLKALSVASDAAGPGGTVVLVDSGVQTTAPLDFRRNDLLSRRPAAVAKLLKQQRLLPNLSGRKVIMTGLGYTAMPQEPLDDRNRSTLMNLWREIVLAAGATDPVIDSNANTADSAVTSPTVSVVKFVVGDIQPRCDTLAVFPDDGAVGFVPDQARFRDPEAAHKILARFVAFLRENPTAQAVVRGYVAHYGSGDLSQRRADRVKQELATLGATRRITANGMGWGPYPSVSAPPDAKYDQKNRMVTIEVSC</sequence>
<dbReference type="AlphaFoldDB" id="A0A1C4UB61"/>
<evidence type="ECO:0000313" key="4">
    <source>
        <dbReference type="Proteomes" id="UP000198228"/>
    </source>
</evidence>
<evidence type="ECO:0000313" key="3">
    <source>
        <dbReference type="EMBL" id="SCE68935.1"/>
    </source>
</evidence>
<name>A0A1C4UB61_9ACTN</name>
<gene>
    <name evidence="3" type="ORF">GA0074696_0245</name>
</gene>